<dbReference type="SUPFAM" id="SSF52540">
    <property type="entry name" value="P-loop containing nucleoside triphosphate hydrolases"/>
    <property type="match status" value="1"/>
</dbReference>
<dbReference type="AlphaFoldDB" id="A0A953LDK1"/>
<evidence type="ECO:0000259" key="1">
    <source>
        <dbReference type="Pfam" id="PF13173"/>
    </source>
</evidence>
<reference evidence="2" key="1">
    <citation type="submission" date="2021-06" db="EMBL/GenBank/DDBJ databases">
        <title>44 bacteria genomes isolated from Dapeng, Shenzhen.</title>
        <authorList>
            <person name="Zheng W."/>
            <person name="Yu S."/>
            <person name="Huang Y."/>
        </authorList>
    </citation>
    <scope>NUCLEOTIDE SEQUENCE</scope>
    <source>
        <strain evidence="2">DP5N28-2</strain>
    </source>
</reference>
<organism evidence="2 3">
    <name type="scientific">Membranihabitans marinus</name>
    <dbReference type="NCBI Taxonomy" id="1227546"/>
    <lineage>
        <taxon>Bacteria</taxon>
        <taxon>Pseudomonadati</taxon>
        <taxon>Bacteroidota</taxon>
        <taxon>Saprospiria</taxon>
        <taxon>Saprospirales</taxon>
        <taxon>Saprospiraceae</taxon>
        <taxon>Membranihabitans</taxon>
    </lineage>
</organism>
<name>A0A953LDK1_9BACT</name>
<dbReference type="InterPro" id="IPR027417">
    <property type="entry name" value="P-loop_NTPase"/>
</dbReference>
<protein>
    <submittedName>
        <fullName evidence="2">AAA family ATPase</fullName>
    </submittedName>
</protein>
<dbReference type="RefSeq" id="WP_222580501.1">
    <property type="nucleotide sequence ID" value="NZ_JAHVHU010000011.1"/>
</dbReference>
<dbReference type="Pfam" id="PF13173">
    <property type="entry name" value="AAA_14"/>
    <property type="match status" value="1"/>
</dbReference>
<dbReference type="InterPro" id="IPR041682">
    <property type="entry name" value="AAA_14"/>
</dbReference>
<evidence type="ECO:0000313" key="2">
    <source>
        <dbReference type="EMBL" id="MBY5958964.1"/>
    </source>
</evidence>
<sequence>MDILYTYQDSLLKMVSSQFHRYLYYEIDWTLRMIGIRGQRGVGKSTLVLQYIKENKLHQDGNGLYITMDHPYFYHHPLFDTIHEFYKIGGRYIFIDEIHKYPRWSNELKVIYDGHPDLKIVFTSSSALEIFKGSADLSRRVILYDMHGLSFREYINLTETNELTTIDWPSISSHPQPFIEQIKTDSPILRLFQEYLQVGYFPMISEYDPKQIPIFLNQIINTVIDSDLSHIKDYSSGTAQKIKKLIGVIAESVPFKPNISALAHKLEASRDSVYTWLHDLEQGKLINTLRTKGKGVATLQKPDKIYLENTNLIYALRPHNEMGNIRETFLLNQLINSGLSVSLPKSGDFFVNGKAIEVGGKNKSSKQVSSFSDFLVAKDNTLSAYKNSAPLWLFGFLY</sequence>
<dbReference type="PANTHER" id="PTHR42990:SF1">
    <property type="entry name" value="AAA+ ATPASE DOMAIN-CONTAINING PROTEIN"/>
    <property type="match status" value="1"/>
</dbReference>
<keyword evidence="3" id="KW-1185">Reference proteome</keyword>
<dbReference type="Proteomes" id="UP000753961">
    <property type="component" value="Unassembled WGS sequence"/>
</dbReference>
<dbReference type="PANTHER" id="PTHR42990">
    <property type="entry name" value="ATPASE"/>
    <property type="match status" value="1"/>
</dbReference>
<proteinExistence type="predicted"/>
<gene>
    <name evidence="2" type="ORF">KUV50_12505</name>
</gene>
<dbReference type="EMBL" id="JAHVHU010000011">
    <property type="protein sequence ID" value="MBY5958964.1"/>
    <property type="molecule type" value="Genomic_DNA"/>
</dbReference>
<accession>A0A953LDK1</accession>
<feature type="domain" description="AAA" evidence="1">
    <location>
        <begin position="33"/>
        <end position="154"/>
    </location>
</feature>
<evidence type="ECO:0000313" key="3">
    <source>
        <dbReference type="Proteomes" id="UP000753961"/>
    </source>
</evidence>
<comment type="caution">
    <text evidence="2">The sequence shown here is derived from an EMBL/GenBank/DDBJ whole genome shotgun (WGS) entry which is preliminary data.</text>
</comment>